<comment type="caution">
    <text evidence="1">The sequence shown here is derived from an EMBL/GenBank/DDBJ whole genome shotgun (WGS) entry which is preliminary data.</text>
</comment>
<protein>
    <submittedName>
        <fullName evidence="1">Uncharacterized protein</fullName>
    </submittedName>
</protein>
<name>A0A0F9IEQ6_9ZZZZ</name>
<dbReference type="AlphaFoldDB" id="A0A0F9IEQ6"/>
<gene>
    <name evidence="1" type="ORF">LCGC14_1668150</name>
</gene>
<reference evidence="1" key="1">
    <citation type="journal article" date="2015" name="Nature">
        <title>Complex archaea that bridge the gap between prokaryotes and eukaryotes.</title>
        <authorList>
            <person name="Spang A."/>
            <person name="Saw J.H."/>
            <person name="Jorgensen S.L."/>
            <person name="Zaremba-Niedzwiedzka K."/>
            <person name="Martijn J."/>
            <person name="Lind A.E."/>
            <person name="van Eijk R."/>
            <person name="Schleper C."/>
            <person name="Guy L."/>
            <person name="Ettema T.J."/>
        </authorList>
    </citation>
    <scope>NUCLEOTIDE SEQUENCE</scope>
</reference>
<accession>A0A0F9IEQ6</accession>
<organism evidence="1">
    <name type="scientific">marine sediment metagenome</name>
    <dbReference type="NCBI Taxonomy" id="412755"/>
    <lineage>
        <taxon>unclassified sequences</taxon>
        <taxon>metagenomes</taxon>
        <taxon>ecological metagenomes</taxon>
    </lineage>
</organism>
<evidence type="ECO:0000313" key="1">
    <source>
        <dbReference type="EMBL" id="KKM18199.1"/>
    </source>
</evidence>
<sequence>MTITDKIVTGLFGEGGLLRVRALMALAMTGAAIYFAAIGLLPIMVFVTAWTSAMGVYIGVRAVQNSR</sequence>
<proteinExistence type="predicted"/>
<dbReference type="EMBL" id="LAZR01014274">
    <property type="protein sequence ID" value="KKM18199.1"/>
    <property type="molecule type" value="Genomic_DNA"/>
</dbReference>